<comment type="caution">
    <text evidence="10">The sequence shown here is derived from an EMBL/GenBank/DDBJ whole genome shotgun (WGS) entry which is preliminary data.</text>
</comment>
<dbReference type="Pfam" id="PF13181">
    <property type="entry name" value="TPR_8"/>
    <property type="match status" value="2"/>
</dbReference>
<gene>
    <name evidence="10" type="ORF">DMC30DRAFT_379990</name>
</gene>
<evidence type="ECO:0000256" key="6">
    <source>
        <dbReference type="ARBA" id="ARBA00022803"/>
    </source>
</evidence>
<feature type="compositionally biased region" description="Low complexity" evidence="9">
    <location>
        <begin position="62"/>
        <end position="73"/>
    </location>
</feature>
<evidence type="ECO:0000256" key="4">
    <source>
        <dbReference type="ARBA" id="ARBA00022490"/>
    </source>
</evidence>
<feature type="compositionally biased region" description="Polar residues" evidence="9">
    <location>
        <begin position="12"/>
        <end position="22"/>
    </location>
</feature>
<evidence type="ECO:0000313" key="11">
    <source>
        <dbReference type="Proteomes" id="UP000311382"/>
    </source>
</evidence>
<keyword evidence="6 8" id="KW-0802">TPR repeat</keyword>
<dbReference type="GO" id="GO:0005052">
    <property type="term" value="F:peroxisome matrix targeting signal-1 binding"/>
    <property type="evidence" value="ECO:0007669"/>
    <property type="project" value="TreeGrafter"/>
</dbReference>
<evidence type="ECO:0000256" key="1">
    <source>
        <dbReference type="ARBA" id="ARBA00004275"/>
    </source>
</evidence>
<dbReference type="AlphaFoldDB" id="A0A5C5FPJ4"/>
<keyword evidence="11" id="KW-1185">Reference proteome</keyword>
<accession>A0A5C5FPJ4</accession>
<dbReference type="OrthoDB" id="10006023at2759"/>
<dbReference type="EMBL" id="SOZI01000122">
    <property type="protein sequence ID" value="TNY18788.1"/>
    <property type="molecule type" value="Genomic_DNA"/>
</dbReference>
<feature type="region of interest" description="Disordered" evidence="9">
    <location>
        <begin position="136"/>
        <end position="177"/>
    </location>
</feature>
<dbReference type="STRING" id="5288.A0A5C5FPJ4"/>
<dbReference type="Gene3D" id="1.25.40.10">
    <property type="entry name" value="Tetratricopeptide repeat domain"/>
    <property type="match status" value="1"/>
</dbReference>
<dbReference type="GO" id="GO:0016560">
    <property type="term" value="P:protein import into peroxisome matrix, docking"/>
    <property type="evidence" value="ECO:0007669"/>
    <property type="project" value="TreeGrafter"/>
</dbReference>
<dbReference type="GO" id="GO:0005778">
    <property type="term" value="C:peroxisomal membrane"/>
    <property type="evidence" value="ECO:0007669"/>
    <property type="project" value="TreeGrafter"/>
</dbReference>
<dbReference type="InterPro" id="IPR011990">
    <property type="entry name" value="TPR-like_helical_dom_sf"/>
</dbReference>
<feature type="region of interest" description="Disordered" evidence="9">
    <location>
        <begin position="192"/>
        <end position="212"/>
    </location>
</feature>
<organism evidence="10 11">
    <name type="scientific">Rhodotorula diobovata</name>
    <dbReference type="NCBI Taxonomy" id="5288"/>
    <lineage>
        <taxon>Eukaryota</taxon>
        <taxon>Fungi</taxon>
        <taxon>Dikarya</taxon>
        <taxon>Basidiomycota</taxon>
        <taxon>Pucciniomycotina</taxon>
        <taxon>Microbotryomycetes</taxon>
        <taxon>Sporidiobolales</taxon>
        <taxon>Sporidiobolaceae</taxon>
        <taxon>Rhodotorula</taxon>
    </lineage>
</organism>
<reference evidence="10 11" key="1">
    <citation type="submission" date="2019-03" db="EMBL/GenBank/DDBJ databases">
        <title>Rhodosporidium diobovatum UCD-FST 08-225 genome sequencing, assembly, and annotation.</title>
        <authorList>
            <person name="Fakankun I.U."/>
            <person name="Fristensky B."/>
            <person name="Levin D.B."/>
        </authorList>
    </citation>
    <scope>NUCLEOTIDE SEQUENCE [LARGE SCALE GENOMIC DNA]</scope>
    <source>
        <strain evidence="10 11">UCD-FST 08-225</strain>
    </source>
</reference>
<dbReference type="PANTHER" id="PTHR10130:SF0">
    <property type="entry name" value="GH08708P"/>
    <property type="match status" value="1"/>
</dbReference>
<feature type="repeat" description="TPR" evidence="8">
    <location>
        <begin position="596"/>
        <end position="629"/>
    </location>
</feature>
<keyword evidence="5" id="KW-0677">Repeat</keyword>
<proteinExistence type="inferred from homology"/>
<name>A0A5C5FPJ4_9BASI</name>
<sequence length="837" mass="90828">MLASLAGGASCGPSNPLQQLSKTYGADRGAQQDHFNPQAGPSGSTFRQGTPTQQQALPNDPAAAHFFQQQHQQDQQDKHFDLSPLNRALSPAQQPHQQQPQVPAWAQAFAAQNPAQQQPANPHEHELFARAFNRQPEPQQQQNHWRSEFQQHQAPSSSQQLPAQAGPSSVSRLHGQGFSGVAPMMGMARPMAYAPGPQEAGPMLGRPQQDQQGKMEWETAFLAQEASRTTTDESATADASRYDGITETRPLTPPLRAHSPVADPVARDALAETAANLLYTVKSAEAQRIRAKNGADVSDKFAASSFMALMRQLRDGEVAVEGDKVVEQPAEAKAKAHPRDDGWASNLAATTRVPWEIEREEEGRVGEAPAQRAPPVLRPGAPVAQHAHEQHAWAQRQASDAQLVRELQEGYQTLEGMWDDEDRVRAEREGRTARDKGKGRAFQFQGDGGALAEAEEAFERADTHVPLAQASWEEDFDDPSMIVGGHALGGGARSAARERTMNAQQQEWDALQSAWDDFEVTAAGIKPRSQDEAMSASALGHGYAFAHNNPYVHANLPSTHHHAHHAAVSDLSSALNERHDSLLQHEADVQRDPTNASAWLSLGLKQQQNEREELAIAALKRAVELDPLVAGGAAHLALAVSFTNEGRRGEAYAEVNRWVDSIAREAGASAYANEIEQYRGLFGAALPDAMGDRHTYLSNLLIRLAQSRAEQQGAEGVDADVQVALGVLFNASEEYEKASDCFEAALSVRPDDPLLFNRLGATLANSGKTELAMQYYVAAIDLDPGYVRARFNLAVANMNTGQYEEAVHHLLTALSVQEADSELDTASTFWGALEAAG</sequence>
<evidence type="ECO:0008006" key="12">
    <source>
        <dbReference type="Google" id="ProtNLM"/>
    </source>
</evidence>
<evidence type="ECO:0000256" key="5">
    <source>
        <dbReference type="ARBA" id="ARBA00022737"/>
    </source>
</evidence>
<dbReference type="PROSITE" id="PS50005">
    <property type="entry name" value="TPR"/>
    <property type="match status" value="3"/>
</dbReference>
<feature type="compositionally biased region" description="Polar residues" evidence="9">
    <location>
        <begin position="33"/>
        <end position="57"/>
    </location>
</feature>
<dbReference type="Pfam" id="PF14559">
    <property type="entry name" value="TPR_19"/>
    <property type="match status" value="1"/>
</dbReference>
<feature type="repeat" description="TPR" evidence="8">
    <location>
        <begin position="719"/>
        <end position="752"/>
    </location>
</feature>
<dbReference type="SMART" id="SM00028">
    <property type="entry name" value="TPR"/>
    <property type="match status" value="4"/>
</dbReference>
<dbReference type="InterPro" id="IPR024111">
    <property type="entry name" value="PEX5/PEX5L"/>
</dbReference>
<evidence type="ECO:0000313" key="10">
    <source>
        <dbReference type="EMBL" id="TNY18788.1"/>
    </source>
</evidence>
<dbReference type="GO" id="GO:0005829">
    <property type="term" value="C:cytosol"/>
    <property type="evidence" value="ECO:0007669"/>
    <property type="project" value="TreeGrafter"/>
</dbReference>
<keyword evidence="4" id="KW-0963">Cytoplasm</keyword>
<dbReference type="InterPro" id="IPR019734">
    <property type="entry name" value="TPR_rpt"/>
</dbReference>
<comment type="similarity">
    <text evidence="3">Belongs to the peroxisomal targeting signal receptor family.</text>
</comment>
<dbReference type="Proteomes" id="UP000311382">
    <property type="component" value="Unassembled WGS sequence"/>
</dbReference>
<evidence type="ECO:0000256" key="8">
    <source>
        <dbReference type="PROSITE-ProRule" id="PRU00339"/>
    </source>
</evidence>
<evidence type="ECO:0000256" key="3">
    <source>
        <dbReference type="ARBA" id="ARBA00005348"/>
    </source>
</evidence>
<evidence type="ECO:0000256" key="7">
    <source>
        <dbReference type="ARBA" id="ARBA00023140"/>
    </source>
</evidence>
<evidence type="ECO:0000256" key="2">
    <source>
        <dbReference type="ARBA" id="ARBA00004496"/>
    </source>
</evidence>
<keyword evidence="7" id="KW-0576">Peroxisome</keyword>
<dbReference type="PANTHER" id="PTHR10130">
    <property type="entry name" value="PEROXISOMAL TARGETING SIGNAL 1 RECEPTOR PEX5"/>
    <property type="match status" value="1"/>
</dbReference>
<feature type="repeat" description="TPR" evidence="8">
    <location>
        <begin position="753"/>
        <end position="786"/>
    </location>
</feature>
<protein>
    <recommendedName>
        <fullName evidence="12">Peroxisomal targeting signal receptor</fullName>
    </recommendedName>
</protein>
<evidence type="ECO:0000256" key="9">
    <source>
        <dbReference type="SAM" id="MobiDB-lite"/>
    </source>
</evidence>
<feature type="region of interest" description="Disordered" evidence="9">
    <location>
        <begin position="1"/>
        <end position="78"/>
    </location>
</feature>
<dbReference type="SUPFAM" id="SSF48452">
    <property type="entry name" value="TPR-like"/>
    <property type="match status" value="1"/>
</dbReference>
<dbReference type="Gene3D" id="6.10.280.230">
    <property type="match status" value="1"/>
</dbReference>
<feature type="compositionally biased region" description="Low complexity" evidence="9">
    <location>
        <begin position="150"/>
        <end position="169"/>
    </location>
</feature>
<comment type="subcellular location">
    <subcellularLocation>
        <location evidence="2">Cytoplasm</location>
    </subcellularLocation>
    <subcellularLocation>
        <location evidence="1">Peroxisome</location>
    </subcellularLocation>
</comment>